<accession>A0ACB8SCW5</accession>
<protein>
    <submittedName>
        <fullName evidence="1">Uncharacterized protein</fullName>
    </submittedName>
</protein>
<proteinExistence type="predicted"/>
<dbReference type="EMBL" id="MU275838">
    <property type="protein sequence ID" value="KAI0054062.1"/>
    <property type="molecule type" value="Genomic_DNA"/>
</dbReference>
<reference evidence="1" key="2">
    <citation type="journal article" date="2022" name="New Phytol.">
        <title>Evolutionary transition to the ectomycorrhizal habit in the genomes of a hyperdiverse lineage of mushroom-forming fungi.</title>
        <authorList>
            <person name="Looney B."/>
            <person name="Miyauchi S."/>
            <person name="Morin E."/>
            <person name="Drula E."/>
            <person name="Courty P.E."/>
            <person name="Kohler A."/>
            <person name="Kuo A."/>
            <person name="LaButti K."/>
            <person name="Pangilinan J."/>
            <person name="Lipzen A."/>
            <person name="Riley R."/>
            <person name="Andreopoulos W."/>
            <person name="He G."/>
            <person name="Johnson J."/>
            <person name="Nolan M."/>
            <person name="Tritt A."/>
            <person name="Barry K.W."/>
            <person name="Grigoriev I.V."/>
            <person name="Nagy L.G."/>
            <person name="Hibbett D."/>
            <person name="Henrissat B."/>
            <person name="Matheny P.B."/>
            <person name="Labbe J."/>
            <person name="Martin F.M."/>
        </authorList>
    </citation>
    <scope>NUCLEOTIDE SEQUENCE</scope>
    <source>
        <strain evidence="1">FP105234-sp</strain>
    </source>
</reference>
<name>A0ACB8SCW5_9AGAM</name>
<evidence type="ECO:0000313" key="2">
    <source>
        <dbReference type="Proteomes" id="UP000814033"/>
    </source>
</evidence>
<evidence type="ECO:0000313" key="1">
    <source>
        <dbReference type="EMBL" id="KAI0054062.1"/>
    </source>
</evidence>
<organism evidence="1 2">
    <name type="scientific">Auriscalpium vulgare</name>
    <dbReference type="NCBI Taxonomy" id="40419"/>
    <lineage>
        <taxon>Eukaryota</taxon>
        <taxon>Fungi</taxon>
        <taxon>Dikarya</taxon>
        <taxon>Basidiomycota</taxon>
        <taxon>Agaricomycotina</taxon>
        <taxon>Agaricomycetes</taxon>
        <taxon>Russulales</taxon>
        <taxon>Auriscalpiaceae</taxon>
        <taxon>Auriscalpium</taxon>
    </lineage>
</organism>
<reference evidence="1" key="1">
    <citation type="submission" date="2021-02" db="EMBL/GenBank/DDBJ databases">
        <authorList>
            <consortium name="DOE Joint Genome Institute"/>
            <person name="Ahrendt S."/>
            <person name="Looney B.P."/>
            <person name="Miyauchi S."/>
            <person name="Morin E."/>
            <person name="Drula E."/>
            <person name="Courty P.E."/>
            <person name="Chicoki N."/>
            <person name="Fauchery L."/>
            <person name="Kohler A."/>
            <person name="Kuo A."/>
            <person name="Labutti K."/>
            <person name="Pangilinan J."/>
            <person name="Lipzen A."/>
            <person name="Riley R."/>
            <person name="Andreopoulos W."/>
            <person name="He G."/>
            <person name="Johnson J."/>
            <person name="Barry K.W."/>
            <person name="Grigoriev I.V."/>
            <person name="Nagy L."/>
            <person name="Hibbett D."/>
            <person name="Henrissat B."/>
            <person name="Matheny P.B."/>
            <person name="Labbe J."/>
            <person name="Martin F."/>
        </authorList>
    </citation>
    <scope>NUCLEOTIDE SEQUENCE</scope>
    <source>
        <strain evidence="1">FP105234-sp</strain>
    </source>
</reference>
<comment type="caution">
    <text evidence="1">The sequence shown here is derived from an EMBL/GenBank/DDBJ whole genome shotgun (WGS) entry which is preliminary data.</text>
</comment>
<dbReference type="Proteomes" id="UP000814033">
    <property type="component" value="Unassembled WGS sequence"/>
</dbReference>
<sequence length="1083" mass="120465">MDYFSKFLRSDPQPVPKDPHDHLADFNKSWLLVKNTLLHPDERQLSRGINHTDVPAHLKVMVDLLVLESTRLEEGATGACLEYLLKNDVLGTLVRLSESDRPSGIQAEVLRAVQNMVILLDEQFLVHSAVHKAVLRLLRNCVGDDIQEQLDNRSKLMGAAKNAVRSSPSEYEEDLVNLLCILCSRIRTFRELLMIFFHDKHWFHSEPLFAVEEEDEDAEDEGEDDDDDVAEKDAAAGDEASTTVPARTRSPASTHSQETVTSAPASSVTKKTEYEFLLFNYLLRFVHREGQIGDFARAGLLFLMDVAMSPGDQEHRLAKEDLPSVSVTSDPITDAALSLAEYILDGDFSEVLGAGLGAVYSLLPSKLEVRAPASSNDAKGASMVLGSNPNDGQESEAQEVAQEKNRALGVEDSRSPDFKSRLDHFLKLLEFLEDVFKRNVVHEGLDSTLDPSTLVGTAIVQSILDAVRRIFMENVLYPSILECSDTDGSAVAVMSYIEIMIRTLGHGQLGELLVNFLMSEDNDDMPHPKQRPHSMLNLSHAPPQAQKSDAQKKLHRRQSSAMLFLEMEAPESRKPSEYFTSVGRFTLKDLLLSNLRSQHQPSATAALELLHSLLFQHNKLCVDQLLVVVRDPKATSFPEPPLIPPDDALSPSSEDVTDDDEDTFVYPGAEEPDLKPFKSLYMQPGTTYSTHEREMGLYLKLVSRVDPLHIGDTFSTGYDRYLSDGIVSIQEHSSYRFDIDDNVHAKLKHRLDPNDPMLSLILEWLRKFLSNSPEFNIALTGVLAALAHDPDRSLAGWLTFGQKEDSSLDVEASPKAANEHVDDGDDRSVDFQIGEKLASDSRTLPASSLDDQSRPVVHTIFQGLVAQLERYRQLVDDFDKYLLERRQGLLFSENLTDALTLAMDLDDPNSIPQLRPSVSTSSATTPQTPQKQKPAPRKSNSFVSFLTPKKSKPSTPRPSAAVLSEAGTPSKNIAASPFGPHYQHTVSVVVEPFEAPAPLAGPWTPLKFSAEEEDVFSSGWGEGRSRNNLPRYDDEEEVRGRRTKTITLSQLLDNVVILEESIKELVAIIHARRSLGIDSVRYL</sequence>
<keyword evidence="2" id="KW-1185">Reference proteome</keyword>
<gene>
    <name evidence="1" type="ORF">FA95DRAFT_1579120</name>
</gene>